<accession>A0A9D1LMI4</accession>
<feature type="non-terminal residue" evidence="1">
    <location>
        <position position="1"/>
    </location>
</feature>
<protein>
    <submittedName>
        <fullName evidence="1">ABC transporter substrate-binding protein</fullName>
    </submittedName>
</protein>
<sequence>ELETLDDLLAKSELLGEFKAVQNGNVWCTAQNMYQETTRLGQMVQSFHKIFSGEADELDELPFFYRLR</sequence>
<name>A0A9D1LMI4_9CLOT</name>
<gene>
    <name evidence="1" type="ORF">IAB67_09810</name>
</gene>
<reference evidence="1" key="2">
    <citation type="journal article" date="2021" name="PeerJ">
        <title>Extensive microbial diversity within the chicken gut microbiome revealed by metagenomics and culture.</title>
        <authorList>
            <person name="Gilroy R."/>
            <person name="Ravi A."/>
            <person name="Getino M."/>
            <person name="Pursley I."/>
            <person name="Horton D.L."/>
            <person name="Alikhan N.F."/>
            <person name="Baker D."/>
            <person name="Gharbi K."/>
            <person name="Hall N."/>
            <person name="Watson M."/>
            <person name="Adriaenssens E.M."/>
            <person name="Foster-Nyarko E."/>
            <person name="Jarju S."/>
            <person name="Secka A."/>
            <person name="Antonio M."/>
            <person name="Oren A."/>
            <person name="Chaudhuri R.R."/>
            <person name="La Ragione R."/>
            <person name="Hildebrand F."/>
            <person name="Pallen M.J."/>
        </authorList>
    </citation>
    <scope>NUCLEOTIDE SEQUENCE</scope>
    <source>
        <strain evidence="1">CHK191-8634</strain>
    </source>
</reference>
<organism evidence="1 2">
    <name type="scientific">Candidatus Ventrousia excrementavium</name>
    <dbReference type="NCBI Taxonomy" id="2840961"/>
    <lineage>
        <taxon>Bacteria</taxon>
        <taxon>Bacillati</taxon>
        <taxon>Bacillota</taxon>
        <taxon>Clostridia</taxon>
        <taxon>Eubacteriales</taxon>
        <taxon>Clostridiaceae</taxon>
        <taxon>Clostridiaceae incertae sedis</taxon>
        <taxon>Candidatus Ventrousia</taxon>
    </lineage>
</organism>
<dbReference type="AlphaFoldDB" id="A0A9D1LMI4"/>
<reference evidence="1" key="1">
    <citation type="submission" date="2020-10" db="EMBL/GenBank/DDBJ databases">
        <authorList>
            <person name="Gilroy R."/>
        </authorList>
    </citation>
    <scope>NUCLEOTIDE SEQUENCE</scope>
    <source>
        <strain evidence="1">CHK191-8634</strain>
    </source>
</reference>
<comment type="caution">
    <text evidence="1">The sequence shown here is derived from an EMBL/GenBank/DDBJ whole genome shotgun (WGS) entry which is preliminary data.</text>
</comment>
<proteinExistence type="predicted"/>
<evidence type="ECO:0000313" key="1">
    <source>
        <dbReference type="EMBL" id="HIU44580.1"/>
    </source>
</evidence>
<dbReference type="Proteomes" id="UP000824073">
    <property type="component" value="Unassembled WGS sequence"/>
</dbReference>
<dbReference type="Gene3D" id="3.40.50.1980">
    <property type="entry name" value="Nitrogenase molybdenum iron protein domain"/>
    <property type="match status" value="1"/>
</dbReference>
<dbReference type="EMBL" id="DVMR01000072">
    <property type="protein sequence ID" value="HIU44580.1"/>
    <property type="molecule type" value="Genomic_DNA"/>
</dbReference>
<evidence type="ECO:0000313" key="2">
    <source>
        <dbReference type="Proteomes" id="UP000824073"/>
    </source>
</evidence>